<feature type="non-terminal residue" evidence="1">
    <location>
        <position position="176"/>
    </location>
</feature>
<dbReference type="EMBL" id="LRPY01000228">
    <property type="protein sequence ID" value="KXA15827.1"/>
    <property type="molecule type" value="Genomic_DNA"/>
</dbReference>
<organism evidence="1 2">
    <name type="scientific">Fusobacterium nucleatum</name>
    <dbReference type="NCBI Taxonomy" id="851"/>
    <lineage>
        <taxon>Bacteria</taxon>
        <taxon>Fusobacteriati</taxon>
        <taxon>Fusobacteriota</taxon>
        <taxon>Fusobacteriia</taxon>
        <taxon>Fusobacteriales</taxon>
        <taxon>Fusobacteriaceae</taxon>
        <taxon>Fusobacterium</taxon>
    </lineage>
</organism>
<dbReference type="AlphaFoldDB" id="A0A133NHV6"/>
<dbReference type="PATRIC" id="fig|851.8.peg.2124"/>
<accession>A0A133NHV6</accession>
<dbReference type="Proteomes" id="UP000070401">
    <property type="component" value="Unassembled WGS sequence"/>
</dbReference>
<evidence type="ECO:0000313" key="1">
    <source>
        <dbReference type="EMBL" id="KXA15827.1"/>
    </source>
</evidence>
<comment type="caution">
    <text evidence="1">The sequence shown here is derived from an EMBL/GenBank/DDBJ whole genome shotgun (WGS) entry which is preliminary data.</text>
</comment>
<proteinExistence type="predicted"/>
<sequence length="176" mass="21401">MVDNLDDVEKFENEIALSEEERNKLRNFLKMNLEIILTGVESYETKNGYKDDWNKNCSVLYSNIKAIRTVDFKQSAIPYLAFKHSFFENNYSLEKAMYPAFYLCSDKEKSNKKYILLAYGFWYKDEKFPQIFWDDNILRISNTFEDFFYNKGYEINNYKYFRIYKTYLIEDNLEKQ</sequence>
<protein>
    <submittedName>
        <fullName evidence="1">Uncharacterized protein</fullName>
    </submittedName>
</protein>
<dbReference type="RefSeq" id="WP_187151714.1">
    <property type="nucleotide sequence ID" value="NZ_KQ956774.1"/>
</dbReference>
<gene>
    <name evidence="1" type="ORF">HMPREF3221_02106</name>
</gene>
<evidence type="ECO:0000313" key="2">
    <source>
        <dbReference type="Proteomes" id="UP000070401"/>
    </source>
</evidence>
<reference evidence="2" key="1">
    <citation type="submission" date="2016-01" db="EMBL/GenBank/DDBJ databases">
        <authorList>
            <person name="Mitreva M."/>
            <person name="Pepin K.H."/>
            <person name="Mihindukulasuriya K.A."/>
            <person name="Fulton R."/>
            <person name="Fronick C."/>
            <person name="O'Laughlin M."/>
            <person name="Miner T."/>
            <person name="Herter B."/>
            <person name="Rosa B.A."/>
            <person name="Cordes M."/>
            <person name="Tomlinson C."/>
            <person name="Wollam A."/>
            <person name="Palsikar V.B."/>
            <person name="Mardis E.R."/>
            <person name="Wilson R.K."/>
        </authorList>
    </citation>
    <scope>NUCLEOTIDE SEQUENCE [LARGE SCALE GENOMIC DNA]</scope>
    <source>
        <strain evidence="2">MJR7757B</strain>
    </source>
</reference>
<keyword evidence="2" id="KW-1185">Reference proteome</keyword>
<name>A0A133NHV6_FUSNU</name>